<protein>
    <submittedName>
        <fullName evidence="1">Uncharacterized protein</fullName>
    </submittedName>
</protein>
<gene>
    <name evidence="1" type="ORF">Zmor_023080</name>
</gene>
<comment type="caution">
    <text evidence="1">The sequence shown here is derived from an EMBL/GenBank/DDBJ whole genome shotgun (WGS) entry which is preliminary data.</text>
</comment>
<dbReference type="AlphaFoldDB" id="A0AA38HXH7"/>
<dbReference type="EMBL" id="JALNTZ010000007">
    <property type="protein sequence ID" value="KAJ3645421.1"/>
    <property type="molecule type" value="Genomic_DNA"/>
</dbReference>
<reference evidence="1" key="1">
    <citation type="journal article" date="2023" name="G3 (Bethesda)">
        <title>Whole genome assemblies of Zophobas morio and Tenebrio molitor.</title>
        <authorList>
            <person name="Kaur S."/>
            <person name="Stinson S.A."/>
            <person name="diCenzo G.C."/>
        </authorList>
    </citation>
    <scope>NUCLEOTIDE SEQUENCE</scope>
    <source>
        <strain evidence="1">QUZm001</strain>
    </source>
</reference>
<evidence type="ECO:0000313" key="2">
    <source>
        <dbReference type="Proteomes" id="UP001168821"/>
    </source>
</evidence>
<proteinExistence type="predicted"/>
<accession>A0AA38HXH7</accession>
<sequence>MYNLTKAMLYTGHSLRRPSVAKPNYCNAPARSTVSDTLFAEYFCLLNSTSPDQTSKLSPSRDLLMQVTTLPKCPRHCQIELSPCKRMPC</sequence>
<organism evidence="1 2">
    <name type="scientific">Zophobas morio</name>
    <dbReference type="NCBI Taxonomy" id="2755281"/>
    <lineage>
        <taxon>Eukaryota</taxon>
        <taxon>Metazoa</taxon>
        <taxon>Ecdysozoa</taxon>
        <taxon>Arthropoda</taxon>
        <taxon>Hexapoda</taxon>
        <taxon>Insecta</taxon>
        <taxon>Pterygota</taxon>
        <taxon>Neoptera</taxon>
        <taxon>Endopterygota</taxon>
        <taxon>Coleoptera</taxon>
        <taxon>Polyphaga</taxon>
        <taxon>Cucujiformia</taxon>
        <taxon>Tenebrionidae</taxon>
        <taxon>Zophobas</taxon>
    </lineage>
</organism>
<evidence type="ECO:0000313" key="1">
    <source>
        <dbReference type="EMBL" id="KAJ3645421.1"/>
    </source>
</evidence>
<dbReference type="Proteomes" id="UP001168821">
    <property type="component" value="Unassembled WGS sequence"/>
</dbReference>
<name>A0AA38HXH7_9CUCU</name>
<keyword evidence="2" id="KW-1185">Reference proteome</keyword>